<comment type="subcellular location">
    <subcellularLocation>
        <location evidence="1">Cytoplasm</location>
        <location evidence="1">Cytoskeleton</location>
    </subcellularLocation>
</comment>
<dbReference type="PRINTS" id="PR00380">
    <property type="entry name" value="KINESINHEAVY"/>
</dbReference>
<dbReference type="SUPFAM" id="SSF52540">
    <property type="entry name" value="P-loop containing nucleoside triphosphate hydrolases"/>
    <property type="match status" value="1"/>
</dbReference>
<keyword evidence="2" id="KW-0547">Nucleotide-binding</keyword>
<dbReference type="PANTHER" id="PTHR47968">
    <property type="entry name" value="CENTROMERE PROTEIN E"/>
    <property type="match status" value="1"/>
</dbReference>
<feature type="coiled-coil region" evidence="7">
    <location>
        <begin position="379"/>
        <end position="455"/>
    </location>
</feature>
<dbReference type="OrthoDB" id="2113965at2759"/>
<dbReference type="GO" id="GO:0008017">
    <property type="term" value="F:microtubule binding"/>
    <property type="evidence" value="ECO:0007669"/>
    <property type="project" value="InterPro"/>
</dbReference>
<accession>A0A8T1M234</accession>
<dbReference type="PANTHER" id="PTHR47968:SF75">
    <property type="entry name" value="CENTROMERE-ASSOCIATED PROTEIN E"/>
    <property type="match status" value="1"/>
</dbReference>
<dbReference type="Pfam" id="PF00225">
    <property type="entry name" value="Kinesin"/>
    <property type="match status" value="1"/>
</dbReference>
<keyword evidence="6" id="KW-0963">Cytoplasm</keyword>
<dbReference type="AlphaFoldDB" id="A0A8T1M234"/>
<evidence type="ECO:0000256" key="1">
    <source>
        <dbReference type="ARBA" id="ARBA00004245"/>
    </source>
</evidence>
<evidence type="ECO:0000256" key="4">
    <source>
        <dbReference type="ARBA" id="ARBA00023054"/>
    </source>
</evidence>
<dbReference type="InterPro" id="IPR027417">
    <property type="entry name" value="P-loop_NTPase"/>
</dbReference>
<keyword evidence="10" id="KW-1185">Reference proteome</keyword>
<reference evidence="9 10" key="2">
    <citation type="journal article" date="2021" name="Genomics">
        <title>High-quality reference genome for Clonorchis sinensis.</title>
        <authorList>
            <person name="Young N.D."/>
            <person name="Stroehlein A.J."/>
            <person name="Kinkar L."/>
            <person name="Wang T."/>
            <person name="Sohn W.M."/>
            <person name="Chang B.C.H."/>
            <person name="Kaur P."/>
            <person name="Weisz D."/>
            <person name="Dudchenko O."/>
            <person name="Aiden E.L."/>
            <person name="Korhonen P.K."/>
            <person name="Gasser R.B."/>
        </authorList>
    </citation>
    <scope>NUCLEOTIDE SEQUENCE [LARGE SCALE GENOMIC DNA]</scope>
    <source>
        <strain evidence="9">Cs-k2</strain>
    </source>
</reference>
<dbReference type="Proteomes" id="UP000286415">
    <property type="component" value="Unassembled WGS sequence"/>
</dbReference>
<keyword evidence="3" id="KW-0067">ATP-binding</keyword>
<evidence type="ECO:0000256" key="7">
    <source>
        <dbReference type="SAM" id="Coils"/>
    </source>
</evidence>
<dbReference type="GO" id="GO:0005524">
    <property type="term" value="F:ATP binding"/>
    <property type="evidence" value="ECO:0007669"/>
    <property type="project" value="UniProtKB-KW"/>
</dbReference>
<name>A0A8T1M234_CLOSI</name>
<evidence type="ECO:0000256" key="5">
    <source>
        <dbReference type="ARBA" id="ARBA00023175"/>
    </source>
</evidence>
<dbReference type="InterPro" id="IPR001752">
    <property type="entry name" value="Kinesin_motor_dom"/>
</dbReference>
<dbReference type="Gene3D" id="3.40.850.10">
    <property type="entry name" value="Kinesin motor domain"/>
    <property type="match status" value="1"/>
</dbReference>
<evidence type="ECO:0000256" key="2">
    <source>
        <dbReference type="ARBA" id="ARBA00022741"/>
    </source>
</evidence>
<evidence type="ECO:0000313" key="10">
    <source>
        <dbReference type="Proteomes" id="UP000286415"/>
    </source>
</evidence>
<organism evidence="9 10">
    <name type="scientific">Clonorchis sinensis</name>
    <name type="common">Chinese liver fluke</name>
    <dbReference type="NCBI Taxonomy" id="79923"/>
    <lineage>
        <taxon>Eukaryota</taxon>
        <taxon>Metazoa</taxon>
        <taxon>Spiralia</taxon>
        <taxon>Lophotrochozoa</taxon>
        <taxon>Platyhelminthes</taxon>
        <taxon>Trematoda</taxon>
        <taxon>Digenea</taxon>
        <taxon>Opisthorchiida</taxon>
        <taxon>Opisthorchiata</taxon>
        <taxon>Opisthorchiidae</taxon>
        <taxon>Clonorchis</taxon>
    </lineage>
</organism>
<evidence type="ECO:0000256" key="6">
    <source>
        <dbReference type="ARBA" id="ARBA00023212"/>
    </source>
</evidence>
<dbReference type="GO" id="GO:0007018">
    <property type="term" value="P:microtubule-based movement"/>
    <property type="evidence" value="ECO:0007669"/>
    <property type="project" value="InterPro"/>
</dbReference>
<dbReference type="InterPro" id="IPR036961">
    <property type="entry name" value="Kinesin_motor_dom_sf"/>
</dbReference>
<gene>
    <name evidence="9" type="ORF">CSKR_110537</name>
</gene>
<evidence type="ECO:0000259" key="8">
    <source>
        <dbReference type="Pfam" id="PF00225"/>
    </source>
</evidence>
<dbReference type="InterPro" id="IPR027640">
    <property type="entry name" value="Kinesin-like_fam"/>
</dbReference>
<dbReference type="GO" id="GO:0003777">
    <property type="term" value="F:microtubule motor activity"/>
    <property type="evidence" value="ECO:0007669"/>
    <property type="project" value="InterPro"/>
</dbReference>
<keyword evidence="5" id="KW-0505">Motor protein</keyword>
<sequence length="786" mass="88899">MQIEVIARHNFSYRKYNEMLDEHSFTLYSDSGGSSCHFKDIIDCSTSLRETFEKNLKPLITAFVSGFNACLFSMGESNSGQNVLLHGHATEVQGLMQLGLQDIFEQLNQDQYKYSYALSTSNEHSPKLFLQSFFVQGEKIVDLQNTDADESSELQVLSTIEDGPVIKGLITTPIHTVHVALGRYQDVMKRYFTLAYTLDGHANTDPAGFFLRVLFLPGSPRLKKSTLTFFSLTGVECLTDYTPMEEYQNPRIDAIRALYSLIDQLSSGPPGKREIPMYGLSTLTRLLTEELGGNCCTRVILSIPPSPNPQIHAALLHMASGLTRITNAPVLNDEAALLLASRYREMNFFLEDAFHRQHSNICGFPDPTRVPEPAALENSQNLRYHIDDLNGRLQRLNEEVAHATEERVRISKLWLTSEEDRVIIADKFAASEVQIQELRIKNQELESIAAKALEASKRAIELKRANDLLNNYCSELYSKLDQCQNELDHAATQNEELSRELVHQMAKQKTLLNRLVRGTEDKDLQAEMENELKRIETMIDPTIASHNAPVTAKPRTLKPLEKDAQKENVRSGKPVNANKDLIPKTLREKQTKLMKNSELQSQIVVLKVERDKAHQDSEQSKKVFARFLDHFRGRLVYHINGITHLVESVKSDDQVVADRAAHGLRRYIRHLLTEMNAANKVREAQLLNVVERMDIECKVTRQAMKEILTAYIYLRSQAIENDGCITDLGTPPLELVDAATRSMKPTDFNLNLSAMALAVSTEAKRKPGQLVRAGNRFPRVSRKPQN</sequence>
<keyword evidence="4 7" id="KW-0175">Coiled coil</keyword>
<evidence type="ECO:0000313" key="9">
    <source>
        <dbReference type="EMBL" id="KAG5443190.1"/>
    </source>
</evidence>
<comment type="caution">
    <text evidence="9">The sequence shown here is derived from an EMBL/GenBank/DDBJ whole genome shotgun (WGS) entry which is preliminary data.</text>
</comment>
<evidence type="ECO:0000256" key="3">
    <source>
        <dbReference type="ARBA" id="ARBA00022840"/>
    </source>
</evidence>
<dbReference type="EMBL" id="NIRI02000056">
    <property type="protein sequence ID" value="KAG5443190.1"/>
    <property type="molecule type" value="Genomic_DNA"/>
</dbReference>
<protein>
    <submittedName>
        <fullName evidence="9">Kinesin-like protein KIN-7O</fullName>
    </submittedName>
</protein>
<proteinExistence type="predicted"/>
<feature type="domain" description="Kinesin motor" evidence="8">
    <location>
        <begin position="31"/>
        <end position="307"/>
    </location>
</feature>
<dbReference type="GO" id="GO:0005856">
    <property type="term" value="C:cytoskeleton"/>
    <property type="evidence" value="ECO:0007669"/>
    <property type="project" value="UniProtKB-SubCell"/>
</dbReference>
<keyword evidence="6" id="KW-0206">Cytoskeleton</keyword>
<reference evidence="9 10" key="1">
    <citation type="journal article" date="2018" name="Biotechnol. Adv.">
        <title>Improved genomic resources and new bioinformatic workflow for the carcinogenic parasite Clonorchis sinensis: Biotechnological implications.</title>
        <authorList>
            <person name="Wang D."/>
            <person name="Korhonen P.K."/>
            <person name="Gasser R.B."/>
            <person name="Young N.D."/>
        </authorList>
    </citation>
    <scope>NUCLEOTIDE SEQUENCE [LARGE SCALE GENOMIC DNA]</scope>
    <source>
        <strain evidence="9">Cs-k2</strain>
    </source>
</reference>